<dbReference type="Gene3D" id="1.10.1040.10">
    <property type="entry name" value="N-(1-d-carboxylethyl)-l-norvaline Dehydrogenase, domain 2"/>
    <property type="match status" value="1"/>
</dbReference>
<dbReference type="InterPro" id="IPR029154">
    <property type="entry name" value="HIBADH-like_NADP-bd"/>
</dbReference>
<dbReference type="OrthoDB" id="9786703at2"/>
<dbReference type="InterPro" id="IPR002204">
    <property type="entry name" value="3-OH-isobutyrate_DH-rel_CS"/>
</dbReference>
<dbReference type="EMBL" id="RKRF01000007">
    <property type="protein sequence ID" value="RPF55274.1"/>
    <property type="molecule type" value="Genomic_DNA"/>
</dbReference>
<feature type="domain" description="6-phosphogluconate dehydrogenase NADP-binding" evidence="5">
    <location>
        <begin position="4"/>
        <end position="165"/>
    </location>
</feature>
<dbReference type="SUPFAM" id="SSF48179">
    <property type="entry name" value="6-phosphogluconate dehydrogenase C-terminal domain-like"/>
    <property type="match status" value="1"/>
</dbReference>
<protein>
    <submittedName>
        <fullName evidence="7">3-hydroxyisobutyrate dehydrogenase</fullName>
    </submittedName>
</protein>
<organism evidence="7 8">
    <name type="scientific">Aquisalibacillus elongatus</name>
    <dbReference type="NCBI Taxonomy" id="485577"/>
    <lineage>
        <taxon>Bacteria</taxon>
        <taxon>Bacillati</taxon>
        <taxon>Bacillota</taxon>
        <taxon>Bacilli</taxon>
        <taxon>Bacillales</taxon>
        <taxon>Bacillaceae</taxon>
        <taxon>Aquisalibacillus</taxon>
    </lineage>
</organism>
<dbReference type="Proteomes" id="UP000276443">
    <property type="component" value="Unassembled WGS sequence"/>
</dbReference>
<keyword evidence="8" id="KW-1185">Reference proteome</keyword>
<keyword evidence="3" id="KW-0520">NAD</keyword>
<evidence type="ECO:0000259" key="5">
    <source>
        <dbReference type="Pfam" id="PF03446"/>
    </source>
</evidence>
<dbReference type="PIRSF" id="PIRSF000103">
    <property type="entry name" value="HIBADH"/>
    <property type="match status" value="1"/>
</dbReference>
<comment type="caution">
    <text evidence="7">The sequence shown here is derived from an EMBL/GenBank/DDBJ whole genome shotgun (WGS) entry which is preliminary data.</text>
</comment>
<evidence type="ECO:0000313" key="8">
    <source>
        <dbReference type="Proteomes" id="UP000276443"/>
    </source>
</evidence>
<feature type="domain" description="3-hydroxyisobutyrate dehydrogenase-like NAD-binding" evidence="6">
    <location>
        <begin position="169"/>
        <end position="272"/>
    </location>
</feature>
<sequence>MSKKIGFVGLGAMGFPMAVNLTKAGFEVIGYDAFKGVYEKASNAGITMVETLKEVAEQADEAIISMVRDYDQNIDIIFGESGLLSAQPKDKTVIVMSTLDPDTMNELGKKVEEESDLDLISASVSGGVLGAQDATLSIMTSGPEKIVESLKDYFDAIGSTTLYYGNEPGNSEAAKLINNMILGININAVAEGLKLAKQYDLPEEEILNLLKVSTGDSWVARNWSDISEWTADKTLSVLLTDLKASYHEGLKHQVPLPFNALSSSQLLDSMGENKPKDQ</sequence>
<keyword evidence="2" id="KW-0560">Oxidoreductase</keyword>
<dbReference type="GO" id="GO:0016054">
    <property type="term" value="P:organic acid catabolic process"/>
    <property type="evidence" value="ECO:0007669"/>
    <property type="project" value="UniProtKB-ARBA"/>
</dbReference>
<evidence type="ECO:0000256" key="1">
    <source>
        <dbReference type="ARBA" id="ARBA00009080"/>
    </source>
</evidence>
<dbReference type="InterPro" id="IPR008927">
    <property type="entry name" value="6-PGluconate_DH-like_C_sf"/>
</dbReference>
<proteinExistence type="inferred from homology"/>
<dbReference type="PANTHER" id="PTHR22981:SF7">
    <property type="entry name" value="3-HYDROXYISOBUTYRATE DEHYDROGENASE, MITOCHONDRIAL"/>
    <property type="match status" value="1"/>
</dbReference>
<gene>
    <name evidence="7" type="ORF">EDC24_0145</name>
</gene>
<dbReference type="InterPro" id="IPR015815">
    <property type="entry name" value="HIBADH-related"/>
</dbReference>
<dbReference type="Gene3D" id="3.40.50.720">
    <property type="entry name" value="NAD(P)-binding Rossmann-like Domain"/>
    <property type="match status" value="1"/>
</dbReference>
<dbReference type="InterPro" id="IPR036291">
    <property type="entry name" value="NAD(P)-bd_dom_sf"/>
</dbReference>
<dbReference type="InterPro" id="IPR006115">
    <property type="entry name" value="6PGDH_NADP-bd"/>
</dbReference>
<dbReference type="GO" id="GO:0050661">
    <property type="term" value="F:NADP binding"/>
    <property type="evidence" value="ECO:0007669"/>
    <property type="project" value="InterPro"/>
</dbReference>
<dbReference type="Pfam" id="PF03446">
    <property type="entry name" value="NAD_binding_2"/>
    <property type="match status" value="1"/>
</dbReference>
<feature type="active site" evidence="4">
    <location>
        <position position="175"/>
    </location>
</feature>
<reference evidence="7 8" key="1">
    <citation type="submission" date="2018-11" db="EMBL/GenBank/DDBJ databases">
        <title>Genomic Encyclopedia of Type Strains, Phase IV (KMG-IV): sequencing the most valuable type-strain genomes for metagenomic binning, comparative biology and taxonomic classification.</title>
        <authorList>
            <person name="Goeker M."/>
        </authorList>
    </citation>
    <scope>NUCLEOTIDE SEQUENCE [LARGE SCALE GENOMIC DNA]</scope>
    <source>
        <strain evidence="7 8">DSM 18090</strain>
    </source>
</reference>
<evidence type="ECO:0000313" key="7">
    <source>
        <dbReference type="EMBL" id="RPF55274.1"/>
    </source>
</evidence>
<dbReference type="InterPro" id="IPR013328">
    <property type="entry name" value="6PGD_dom2"/>
</dbReference>
<dbReference type="RefSeq" id="WP_124218952.1">
    <property type="nucleotide sequence ID" value="NZ_RKRF01000007.1"/>
</dbReference>
<dbReference type="PROSITE" id="PS00895">
    <property type="entry name" value="3_HYDROXYISOBUT_DH"/>
    <property type="match status" value="1"/>
</dbReference>
<accession>A0A3N5BCE0</accession>
<evidence type="ECO:0000256" key="4">
    <source>
        <dbReference type="PIRSR" id="PIRSR000103-1"/>
    </source>
</evidence>
<dbReference type="Pfam" id="PF14833">
    <property type="entry name" value="NAD_binding_11"/>
    <property type="match status" value="1"/>
</dbReference>
<comment type="similarity">
    <text evidence="1">Belongs to the HIBADH-related family.</text>
</comment>
<dbReference type="GO" id="GO:0051287">
    <property type="term" value="F:NAD binding"/>
    <property type="evidence" value="ECO:0007669"/>
    <property type="project" value="InterPro"/>
</dbReference>
<evidence type="ECO:0000256" key="2">
    <source>
        <dbReference type="ARBA" id="ARBA00023002"/>
    </source>
</evidence>
<name>A0A3N5BCE0_9BACI</name>
<dbReference type="SUPFAM" id="SSF51735">
    <property type="entry name" value="NAD(P)-binding Rossmann-fold domains"/>
    <property type="match status" value="1"/>
</dbReference>
<dbReference type="PANTHER" id="PTHR22981">
    <property type="entry name" value="3-HYDROXYISOBUTYRATE DEHYDROGENASE-RELATED"/>
    <property type="match status" value="1"/>
</dbReference>
<evidence type="ECO:0000256" key="3">
    <source>
        <dbReference type="ARBA" id="ARBA00023027"/>
    </source>
</evidence>
<evidence type="ECO:0000259" key="6">
    <source>
        <dbReference type="Pfam" id="PF14833"/>
    </source>
</evidence>
<dbReference type="GO" id="GO:0016616">
    <property type="term" value="F:oxidoreductase activity, acting on the CH-OH group of donors, NAD or NADP as acceptor"/>
    <property type="evidence" value="ECO:0007669"/>
    <property type="project" value="TreeGrafter"/>
</dbReference>
<dbReference type="AlphaFoldDB" id="A0A3N5BCE0"/>